<dbReference type="RefSeq" id="WP_144073183.1">
    <property type="nucleotide sequence ID" value="NZ_CP076128.1"/>
</dbReference>
<dbReference type="Proteomes" id="UP000682802">
    <property type="component" value="Chromosome 1"/>
</dbReference>
<proteinExistence type="predicted"/>
<dbReference type="Pfam" id="PF12770">
    <property type="entry name" value="CHAT"/>
    <property type="match status" value="1"/>
</dbReference>
<reference evidence="2 3" key="1">
    <citation type="submission" date="2021-05" db="EMBL/GenBank/DDBJ databases">
        <title>Comparative genomic studies on the polysaccharide-degrading batcterial strains of the Flammeovirga genus.</title>
        <authorList>
            <person name="Zewei F."/>
            <person name="Zheng Z."/>
            <person name="Yu L."/>
            <person name="Ruyue G."/>
            <person name="Yanhong M."/>
            <person name="Yuanyuan C."/>
            <person name="Jingyan G."/>
            <person name="Wenjun H."/>
        </authorList>
    </citation>
    <scope>NUCLEOTIDE SEQUENCE [LARGE SCALE GENOMIC DNA]</scope>
    <source>
        <strain evidence="2 3">YS10</strain>
    </source>
</reference>
<protein>
    <submittedName>
        <fullName evidence="2">CHAT domain-containing protein</fullName>
    </submittedName>
</protein>
<dbReference type="SUPFAM" id="SSF48452">
    <property type="entry name" value="TPR-like"/>
    <property type="match status" value="1"/>
</dbReference>
<dbReference type="InterPro" id="IPR011990">
    <property type="entry name" value="TPR-like_helical_dom_sf"/>
</dbReference>
<dbReference type="Gene3D" id="1.25.40.10">
    <property type="entry name" value="Tetratricopeptide repeat domain"/>
    <property type="match status" value="1"/>
</dbReference>
<evidence type="ECO:0000259" key="1">
    <source>
        <dbReference type="Pfam" id="PF12770"/>
    </source>
</evidence>
<accession>A0ABX8GQG0</accession>
<sequence length="835" mass="97564">MNILLRSLLFVTIFSSLNGYANDIELKQRGIKEFYRYEFDKSIETFLELTVTTENKDFIVFAYNAIGHIYGKEKLDFKKGIHFLRKSFKLLEKDIPFRSHQLNAYGLLGKYYYQLGKLDSAEYYYKQGILFNLKKTKSIKSAHFILNNLQHIFTIKHEYTLSKEILNNVILSNEKISYTFSSNNLHLKGLLGDKEDVDSTYNSIISSPKKNKGIHHYHYGTFLQKNKLYTKAITLYQKFLIDNEAYFNDSGDFFYSQDEIFDHYFFKARAHLNISNCYYDISDKKKRNFHLNEALEYYHKAKKLPNQRISILGANIYRTLCNYSESNKKQFLDAAQAIIDESIKIQGDTSDGLKYELMIQNYYYGKHAKSMVQKEKYYRKSYQLFKKFITHQHQDEDQLFHIQELRYVQDEWVDFFTAQYESTKDQKYLLDAIEIIENLKSSILNRRSLGIKNITFKQYLDNEELLLLKKDRVSNSSLLSSEKIIPFFQTHYLDKSFISYHLNNNKIYCISYNEANFYLKVIPRTDKLNENLNTILKNIQESNYFLPNQFLTSLNEISKVLLPEWIKTTNNQRLVISQSGLLNKLPFEILKFNNKYLVENHAVSYSFSLHHDLVSDTFNSDLNSSLNVFSAAPFANINLPYSKQEALNIGNETLINENANYENIHRMLMNESFDILHFATHTKINNIPQRSCIELYPLESLNVISFSEIENLKLTSVKLVILSSCKSADGAFLEGEGNMSLQRAFAYAKIPSIIAGKWNVNDQVSLSVITSFYNYLKEGWEKDIALQKAKKDFIYENKILYNNPMFWGSLVLNGNSSAIVKPSLKTSFLKMIGSQ</sequence>
<gene>
    <name evidence="2" type="ORF">KM029_10130</name>
</gene>
<feature type="domain" description="CHAT" evidence="1">
    <location>
        <begin position="554"/>
        <end position="815"/>
    </location>
</feature>
<dbReference type="PANTHER" id="PTHR10098">
    <property type="entry name" value="RAPSYN-RELATED"/>
    <property type="match status" value="1"/>
</dbReference>
<name>A0ABX8GQG0_9BACT</name>
<keyword evidence="3" id="KW-1185">Reference proteome</keyword>
<dbReference type="PANTHER" id="PTHR10098:SF106">
    <property type="entry name" value="TETRATRICOPEPTIDE REPEAT PROTEIN 28-LIKE PROTEIN"/>
    <property type="match status" value="1"/>
</dbReference>
<organism evidence="2 3">
    <name type="scientific">Flammeovirga kamogawensis</name>
    <dbReference type="NCBI Taxonomy" id="373891"/>
    <lineage>
        <taxon>Bacteria</taxon>
        <taxon>Pseudomonadati</taxon>
        <taxon>Bacteroidota</taxon>
        <taxon>Cytophagia</taxon>
        <taxon>Cytophagales</taxon>
        <taxon>Flammeovirgaceae</taxon>
        <taxon>Flammeovirga</taxon>
    </lineage>
</organism>
<evidence type="ECO:0000313" key="3">
    <source>
        <dbReference type="Proteomes" id="UP000682802"/>
    </source>
</evidence>
<dbReference type="EMBL" id="CP076128">
    <property type="protein sequence ID" value="QWG05741.1"/>
    <property type="molecule type" value="Genomic_DNA"/>
</dbReference>
<evidence type="ECO:0000313" key="2">
    <source>
        <dbReference type="EMBL" id="QWG05741.1"/>
    </source>
</evidence>
<dbReference type="InterPro" id="IPR024983">
    <property type="entry name" value="CHAT_dom"/>
</dbReference>